<dbReference type="AlphaFoldDB" id="A0A5B7IU64"/>
<evidence type="ECO:0000313" key="2">
    <source>
        <dbReference type="Proteomes" id="UP000324222"/>
    </source>
</evidence>
<dbReference type="EMBL" id="VSRR010067034">
    <property type="protein sequence ID" value="MPC84997.1"/>
    <property type="molecule type" value="Genomic_DNA"/>
</dbReference>
<proteinExistence type="predicted"/>
<keyword evidence="2" id="KW-1185">Reference proteome</keyword>
<dbReference type="Proteomes" id="UP000324222">
    <property type="component" value="Unassembled WGS sequence"/>
</dbReference>
<accession>A0A5B7IU64</accession>
<name>A0A5B7IU64_PORTR</name>
<comment type="caution">
    <text evidence="1">The sequence shown here is derived from an EMBL/GenBank/DDBJ whole genome shotgun (WGS) entry which is preliminary data.</text>
</comment>
<evidence type="ECO:0000313" key="1">
    <source>
        <dbReference type="EMBL" id="MPC84997.1"/>
    </source>
</evidence>
<gene>
    <name evidence="1" type="ORF">E2C01_079755</name>
</gene>
<protein>
    <submittedName>
        <fullName evidence="1">Uncharacterized protein</fullName>
    </submittedName>
</protein>
<organism evidence="1 2">
    <name type="scientific">Portunus trituberculatus</name>
    <name type="common">Swimming crab</name>
    <name type="synonym">Neptunus trituberculatus</name>
    <dbReference type="NCBI Taxonomy" id="210409"/>
    <lineage>
        <taxon>Eukaryota</taxon>
        <taxon>Metazoa</taxon>
        <taxon>Ecdysozoa</taxon>
        <taxon>Arthropoda</taxon>
        <taxon>Crustacea</taxon>
        <taxon>Multicrustacea</taxon>
        <taxon>Malacostraca</taxon>
        <taxon>Eumalacostraca</taxon>
        <taxon>Eucarida</taxon>
        <taxon>Decapoda</taxon>
        <taxon>Pleocyemata</taxon>
        <taxon>Brachyura</taxon>
        <taxon>Eubrachyura</taxon>
        <taxon>Portunoidea</taxon>
        <taxon>Portunidae</taxon>
        <taxon>Portuninae</taxon>
        <taxon>Portunus</taxon>
    </lineage>
</organism>
<sequence>MHPRRMLPPFTRPWWPSHHLTTVCTRAATCQSVEGMTKRLSQV</sequence>
<reference evidence="1 2" key="1">
    <citation type="submission" date="2019-05" db="EMBL/GenBank/DDBJ databases">
        <title>Another draft genome of Portunus trituberculatus and its Hox gene families provides insights of decapod evolution.</title>
        <authorList>
            <person name="Jeong J.-H."/>
            <person name="Song I."/>
            <person name="Kim S."/>
            <person name="Choi T."/>
            <person name="Kim D."/>
            <person name="Ryu S."/>
            <person name="Kim W."/>
        </authorList>
    </citation>
    <scope>NUCLEOTIDE SEQUENCE [LARGE SCALE GENOMIC DNA]</scope>
    <source>
        <tissue evidence="1">Muscle</tissue>
    </source>
</reference>